<comment type="caution">
    <text evidence="2">The sequence shown here is derived from an EMBL/GenBank/DDBJ whole genome shotgun (WGS) entry which is preliminary data.</text>
</comment>
<dbReference type="RefSeq" id="WP_199396356.1">
    <property type="nucleotide sequence ID" value="NZ_JAEMHK010000014.1"/>
</dbReference>
<evidence type="ECO:0000256" key="1">
    <source>
        <dbReference type="SAM" id="Phobius"/>
    </source>
</evidence>
<feature type="transmembrane region" description="Helical" evidence="1">
    <location>
        <begin position="6"/>
        <end position="27"/>
    </location>
</feature>
<dbReference type="NCBIfam" id="TIGR02532">
    <property type="entry name" value="IV_pilin_GFxxxE"/>
    <property type="match status" value="1"/>
</dbReference>
<accession>A0ABS0YVS6</accession>
<keyword evidence="3" id="KW-1185">Reference proteome</keyword>
<evidence type="ECO:0000313" key="3">
    <source>
        <dbReference type="Proteomes" id="UP000641025"/>
    </source>
</evidence>
<dbReference type="InterPro" id="IPR012902">
    <property type="entry name" value="N_methyl_site"/>
</dbReference>
<gene>
    <name evidence="2" type="ORF">JFN90_17230</name>
</gene>
<proteinExistence type="predicted"/>
<sequence length="155" mass="16847">MDRRGFTVIELLVAVAVMGLLTALGTVQFNNYMKKAQITSQTRTLYGELMQYRIKAFHEKRNWTFKFTASGYGIYSSANVAVSPVRSVELKHNVISSDTDNVTFDGHGGSTAAAKTVCVESSNDATVDSVVISTSRVLIGKKDEGSCDSDHITAQ</sequence>
<reference evidence="2 3" key="1">
    <citation type="submission" date="2020-12" db="EMBL/GenBank/DDBJ databases">
        <title>Geomonas sp. Red259, isolated from paddy soil.</title>
        <authorList>
            <person name="Xu Z."/>
            <person name="Zhang Z."/>
            <person name="Masuda Y."/>
            <person name="Itoh H."/>
            <person name="Senoo K."/>
        </authorList>
    </citation>
    <scope>NUCLEOTIDE SEQUENCE [LARGE SCALE GENOMIC DNA]</scope>
    <source>
        <strain evidence="2 3">Red259</strain>
    </source>
</reference>
<protein>
    <submittedName>
        <fullName evidence="2">Prepilin-type N-terminal cleavage/methylation domain-containing protein</fullName>
    </submittedName>
</protein>
<keyword evidence="1" id="KW-0472">Membrane</keyword>
<organism evidence="2 3">
    <name type="scientific">Geomonas propionica</name>
    <dbReference type="NCBI Taxonomy" id="2798582"/>
    <lineage>
        <taxon>Bacteria</taxon>
        <taxon>Pseudomonadati</taxon>
        <taxon>Thermodesulfobacteriota</taxon>
        <taxon>Desulfuromonadia</taxon>
        <taxon>Geobacterales</taxon>
        <taxon>Geobacteraceae</taxon>
        <taxon>Geomonas</taxon>
    </lineage>
</organism>
<dbReference type="EMBL" id="JAEMHK010000014">
    <property type="protein sequence ID" value="MBJ6801872.1"/>
    <property type="molecule type" value="Genomic_DNA"/>
</dbReference>
<keyword evidence="1" id="KW-0812">Transmembrane</keyword>
<keyword evidence="1" id="KW-1133">Transmembrane helix</keyword>
<dbReference type="SUPFAM" id="SSF54523">
    <property type="entry name" value="Pili subunits"/>
    <property type="match status" value="1"/>
</dbReference>
<dbReference type="InterPro" id="IPR045584">
    <property type="entry name" value="Pilin-like"/>
</dbReference>
<dbReference type="Pfam" id="PF07963">
    <property type="entry name" value="N_methyl"/>
    <property type="match status" value="1"/>
</dbReference>
<dbReference type="Gene3D" id="3.30.700.10">
    <property type="entry name" value="Glycoprotein, Type 4 Pilin"/>
    <property type="match status" value="1"/>
</dbReference>
<name>A0ABS0YVS6_9BACT</name>
<evidence type="ECO:0000313" key="2">
    <source>
        <dbReference type="EMBL" id="MBJ6801872.1"/>
    </source>
</evidence>
<dbReference type="Proteomes" id="UP000641025">
    <property type="component" value="Unassembled WGS sequence"/>
</dbReference>